<reference evidence="5" key="1">
    <citation type="journal article" date="2023" name="Phytobiomes J">
        <title>Deciphering the key players within the bacterial microbiota associated with aerial crown gall tumors on rhododendron: Insights into the gallobiome.</title>
        <authorList>
            <person name="Kuzmanovic N."/>
            <person name="Nesme J."/>
            <person name="Wolf J."/>
            <person name="Neumann-Schaal M."/>
            <person name="Petersen J."/>
            <person name="Fernandez-Gnecco G."/>
            <person name="Sproeer C."/>
            <person name="Bunk B."/>
            <person name="Overmann J."/>
            <person name="Sorensen S.J."/>
            <person name="Idczak E."/>
            <person name="Smalla K."/>
        </authorList>
    </citation>
    <scope>NUCLEOTIDE SEQUENCE [LARGE SCALE GENOMIC DNA]</scope>
    <source>
        <strain evidence="5">Rho-14.1</strain>
    </source>
</reference>
<comment type="caution">
    <text evidence="5">The sequence shown here is derived from an EMBL/GenBank/DDBJ whole genome shotgun (WGS) entry which is preliminary data.</text>
</comment>
<dbReference type="EMBL" id="JAVRAD010000026">
    <property type="protein sequence ID" value="MDX8332850.1"/>
    <property type="molecule type" value="Genomic_DNA"/>
</dbReference>
<evidence type="ECO:0000313" key="6">
    <source>
        <dbReference type="Proteomes" id="UP001277561"/>
    </source>
</evidence>
<dbReference type="InterPro" id="IPR024455">
    <property type="entry name" value="Phage_capsid"/>
</dbReference>
<feature type="signal peptide" evidence="3">
    <location>
        <begin position="1"/>
        <end position="22"/>
    </location>
</feature>
<feature type="chain" id="PRO_5046282489" evidence="3">
    <location>
        <begin position="23"/>
        <end position="494"/>
    </location>
</feature>
<feature type="domain" description="Phage capsid-like C-terminal" evidence="4">
    <location>
        <begin position="217"/>
        <end position="488"/>
    </location>
</feature>
<keyword evidence="3" id="KW-0732">Signal</keyword>
<sequence length="494" mass="52877">MKKFAFFCGALALAVFASVLFAVPSTGDMIGIVAAHATPEPAMAMIAMVGAHSAMLRKSAMPSFPASMLLTSLPSAIIGSVRNEPKDVEKLLADVKASLKEVSDGVKQTAEEALKQAKANGTITDELKNKADKLLTDQSKLTEAQNKLTEKVEQLSTRNADLEQKLAGRRGGGQDEPKSLGQMVGEHASIKQFVEQGAKGAVSVTVQNAITTSGASGGALAAPQRDTEVVGLPRRQFFIRQLLQQGRTTAGIIQYARLKTRTNNAGVVAEAALKPESNLVYEPADATVRTIAHWIPVSRQAMDDLPQLQSEIDGELRYGLDFVEEAQILKGDGTGQNLFGLVPQATDYAEPAGITVASKTKIDVLRLAILQASLAEYPADGIVINPVDWADIELTKDGENRYLFATIIQMLGPQLWGRPVISTAAMSGDEFLVGAFQMAAKVWDRMDTEVAISSEDRDNFVKNMLTVRAEKRLALAVKRPGALVTGDFTTAIAA</sequence>
<feature type="region of interest" description="Disordered" evidence="2">
    <location>
        <begin position="147"/>
        <end position="180"/>
    </location>
</feature>
<evidence type="ECO:0000259" key="4">
    <source>
        <dbReference type="Pfam" id="PF05065"/>
    </source>
</evidence>
<evidence type="ECO:0000256" key="1">
    <source>
        <dbReference type="ARBA" id="ARBA00004328"/>
    </source>
</evidence>
<accession>A0ABU4W7Y2</accession>
<dbReference type="RefSeq" id="WP_320188875.1">
    <property type="nucleotide sequence ID" value="NZ_CP192772.1"/>
</dbReference>
<comment type="subcellular location">
    <subcellularLocation>
        <location evidence="1">Virion</location>
    </subcellularLocation>
</comment>
<evidence type="ECO:0000256" key="2">
    <source>
        <dbReference type="SAM" id="MobiDB-lite"/>
    </source>
</evidence>
<dbReference type="Gene3D" id="3.30.2320.10">
    <property type="entry name" value="hypothetical protein PF0899 domain"/>
    <property type="match status" value="1"/>
</dbReference>
<proteinExistence type="predicted"/>
<dbReference type="Proteomes" id="UP001277561">
    <property type="component" value="Unassembled WGS sequence"/>
</dbReference>
<dbReference type="Pfam" id="PF05065">
    <property type="entry name" value="Phage_capsid"/>
    <property type="match status" value="1"/>
</dbReference>
<name>A0ABU4W7Y2_9HYPH</name>
<dbReference type="InterPro" id="IPR054612">
    <property type="entry name" value="Phage_capsid-like_C"/>
</dbReference>
<gene>
    <name evidence="5" type="ORF">RMS29_27005</name>
</gene>
<keyword evidence="6" id="KW-1185">Reference proteome</keyword>
<evidence type="ECO:0000313" key="5">
    <source>
        <dbReference type="EMBL" id="MDX8332850.1"/>
    </source>
</evidence>
<evidence type="ECO:0000256" key="3">
    <source>
        <dbReference type="SAM" id="SignalP"/>
    </source>
</evidence>
<feature type="compositionally biased region" description="Basic and acidic residues" evidence="2">
    <location>
        <begin position="160"/>
        <end position="178"/>
    </location>
</feature>
<dbReference type="NCBIfam" id="TIGR01554">
    <property type="entry name" value="major_cap_HK97"/>
    <property type="match status" value="1"/>
</dbReference>
<protein>
    <submittedName>
        <fullName evidence="5">Phage major capsid protein</fullName>
    </submittedName>
</protein>
<dbReference type="Gene3D" id="3.30.2400.10">
    <property type="entry name" value="Major capsid protein gp5"/>
    <property type="match status" value="1"/>
</dbReference>
<dbReference type="SUPFAM" id="SSF56563">
    <property type="entry name" value="Major capsid protein gp5"/>
    <property type="match status" value="1"/>
</dbReference>
<organism evidence="5 6">
    <name type="scientific">Agrobacterium rosae</name>
    <dbReference type="NCBI Taxonomy" id="1972867"/>
    <lineage>
        <taxon>Bacteria</taxon>
        <taxon>Pseudomonadati</taxon>
        <taxon>Pseudomonadota</taxon>
        <taxon>Alphaproteobacteria</taxon>
        <taxon>Hyphomicrobiales</taxon>
        <taxon>Rhizobiaceae</taxon>
        <taxon>Rhizobium/Agrobacterium group</taxon>
        <taxon>Agrobacterium</taxon>
    </lineage>
</organism>